<comment type="caution">
    <text evidence="3">The sequence shown here is derived from an EMBL/GenBank/DDBJ whole genome shotgun (WGS) entry which is preliminary data.</text>
</comment>
<proteinExistence type="predicted"/>
<feature type="chain" id="PRO_5024414202" evidence="2">
    <location>
        <begin position="26"/>
        <end position="333"/>
    </location>
</feature>
<dbReference type="Gene3D" id="3.40.190.10">
    <property type="entry name" value="Periplasmic binding protein-like II"/>
    <property type="match status" value="2"/>
</dbReference>
<gene>
    <name evidence="3" type="ORF">F6B40_06415</name>
</gene>
<dbReference type="InterPro" id="IPR026045">
    <property type="entry name" value="Ferric-bd"/>
</dbReference>
<dbReference type="PIRSF" id="PIRSF002825">
    <property type="entry name" value="CfbpA"/>
    <property type="match status" value="1"/>
</dbReference>
<evidence type="ECO:0000313" key="3">
    <source>
        <dbReference type="EMBL" id="KAA9134400.1"/>
    </source>
</evidence>
<dbReference type="PANTHER" id="PTHR30006">
    <property type="entry name" value="THIAMINE-BINDING PERIPLASMIC PROTEIN-RELATED"/>
    <property type="match status" value="1"/>
</dbReference>
<name>A0A5N0TH47_9MICO</name>
<sequence>MNLKRLGLATLTVAALALSGCAASADSADPKSTGGSGETLVIYSTESTMPEFAERFETETGITLQVISVSSGQGDARVAAEKDNPQADVAISGSNPADTNPDLYRPFEGAVDVSNVDERWIRGDYSIPTILNSVIFATNTEVLDGRDAPTSWEDLGDPQWKGEIAIADPTQSGSAFNALAAVYAAGGWPLVEKFASNVVISQSSLGPIQALSNGEAAIGIGAENSVYQVADGTDIVAAYPTDGIVVNVGMFYLLANSNNEEAANAFMEWMLSTDTQTWMEAEHKGMRSTTTNSTSPSGMPALSTLNIIDVPADVLEDKAAFLDEWTEILTSVG</sequence>
<keyword evidence="1 2" id="KW-0732">Signal</keyword>
<dbReference type="SUPFAM" id="SSF53850">
    <property type="entry name" value="Periplasmic binding protein-like II"/>
    <property type="match status" value="1"/>
</dbReference>
<evidence type="ECO:0000256" key="2">
    <source>
        <dbReference type="SAM" id="SignalP"/>
    </source>
</evidence>
<accession>A0A5N0TH47</accession>
<dbReference type="EMBL" id="VYUY01000007">
    <property type="protein sequence ID" value="KAA9134400.1"/>
    <property type="molecule type" value="Genomic_DNA"/>
</dbReference>
<protein>
    <submittedName>
        <fullName evidence="3">Extracellular solute-binding protein</fullName>
    </submittedName>
</protein>
<evidence type="ECO:0000256" key="1">
    <source>
        <dbReference type="ARBA" id="ARBA00022729"/>
    </source>
</evidence>
<keyword evidence="4" id="KW-1185">Reference proteome</keyword>
<organism evidence="3 4">
    <name type="scientific">Microbacterium caowuchunii</name>
    <dbReference type="NCBI Taxonomy" id="2614638"/>
    <lineage>
        <taxon>Bacteria</taxon>
        <taxon>Bacillati</taxon>
        <taxon>Actinomycetota</taxon>
        <taxon>Actinomycetes</taxon>
        <taxon>Micrococcales</taxon>
        <taxon>Microbacteriaceae</taxon>
        <taxon>Microbacterium</taxon>
    </lineage>
</organism>
<feature type="signal peptide" evidence="2">
    <location>
        <begin position="1"/>
        <end position="25"/>
    </location>
</feature>
<dbReference type="Proteomes" id="UP000326838">
    <property type="component" value="Unassembled WGS sequence"/>
</dbReference>
<evidence type="ECO:0000313" key="4">
    <source>
        <dbReference type="Proteomes" id="UP000326838"/>
    </source>
</evidence>
<dbReference type="PROSITE" id="PS51257">
    <property type="entry name" value="PROKAR_LIPOPROTEIN"/>
    <property type="match status" value="1"/>
</dbReference>
<dbReference type="AlphaFoldDB" id="A0A5N0TH47"/>
<dbReference type="Pfam" id="PF13531">
    <property type="entry name" value="SBP_bac_11"/>
    <property type="match status" value="1"/>
</dbReference>
<dbReference type="PANTHER" id="PTHR30006:SF2">
    <property type="entry name" value="ABC TRANSPORTER SUBSTRATE-BINDING PROTEIN"/>
    <property type="match status" value="1"/>
</dbReference>
<reference evidence="4" key="1">
    <citation type="submission" date="2019-09" db="EMBL/GenBank/DDBJ databases">
        <title>Mumia zhuanghuii sp. nov. isolated from the intestinal contents of plateau pika (Ochotona curzoniae) in the Qinghai-Tibet plateau of China.</title>
        <authorList>
            <person name="Tian Z."/>
        </authorList>
    </citation>
    <scope>NUCLEOTIDE SEQUENCE [LARGE SCALE GENOMIC DNA]</scope>
    <source>
        <strain evidence="4">L-033</strain>
    </source>
</reference>